<dbReference type="Proteomes" id="UP000789920">
    <property type="component" value="Unassembled WGS sequence"/>
</dbReference>
<feature type="non-terminal residue" evidence="1">
    <location>
        <position position="169"/>
    </location>
</feature>
<gene>
    <name evidence="1" type="ORF">RPERSI_LOCUS29567</name>
</gene>
<reference evidence="1" key="1">
    <citation type="submission" date="2021-06" db="EMBL/GenBank/DDBJ databases">
        <authorList>
            <person name="Kallberg Y."/>
            <person name="Tangrot J."/>
            <person name="Rosling A."/>
        </authorList>
    </citation>
    <scope>NUCLEOTIDE SEQUENCE</scope>
    <source>
        <strain evidence="1">MA461A</strain>
    </source>
</reference>
<evidence type="ECO:0000313" key="1">
    <source>
        <dbReference type="EMBL" id="CAG8835480.1"/>
    </source>
</evidence>
<comment type="caution">
    <text evidence="1">The sequence shown here is derived from an EMBL/GenBank/DDBJ whole genome shotgun (WGS) entry which is preliminary data.</text>
</comment>
<name>A0ACA9SE78_9GLOM</name>
<protein>
    <submittedName>
        <fullName evidence="1">24429_t:CDS:1</fullName>
    </submittedName>
</protein>
<sequence length="169" mass="19685">LMHNILHGLRPAIPSHVPKLIAKLIMKCWDARPNNRPTSEKIYDILRILNNDVSKDNSTEIVIQIKECEEKSDDFTKFVEYYYKTHPEAKYTSQFIEHTNYQLPLNALNYDERHGILGNFTLFSSVPTLINVSNGFSCMIYFILKGNNIQYVQEKDDAARCRRAKSRTE</sequence>
<evidence type="ECO:0000313" key="2">
    <source>
        <dbReference type="Proteomes" id="UP000789920"/>
    </source>
</evidence>
<dbReference type="EMBL" id="CAJVQC010112006">
    <property type="protein sequence ID" value="CAG8835480.1"/>
    <property type="molecule type" value="Genomic_DNA"/>
</dbReference>
<organism evidence="1 2">
    <name type="scientific">Racocetra persica</name>
    <dbReference type="NCBI Taxonomy" id="160502"/>
    <lineage>
        <taxon>Eukaryota</taxon>
        <taxon>Fungi</taxon>
        <taxon>Fungi incertae sedis</taxon>
        <taxon>Mucoromycota</taxon>
        <taxon>Glomeromycotina</taxon>
        <taxon>Glomeromycetes</taxon>
        <taxon>Diversisporales</taxon>
        <taxon>Gigasporaceae</taxon>
        <taxon>Racocetra</taxon>
    </lineage>
</organism>
<accession>A0ACA9SE78</accession>
<proteinExistence type="predicted"/>
<keyword evidence="2" id="KW-1185">Reference proteome</keyword>
<feature type="non-terminal residue" evidence="1">
    <location>
        <position position="1"/>
    </location>
</feature>